<evidence type="ECO:0000256" key="1">
    <source>
        <dbReference type="ARBA" id="ARBA00004141"/>
    </source>
</evidence>
<dbReference type="Proteomes" id="UP000682877">
    <property type="component" value="Chromosome 1"/>
</dbReference>
<keyword evidence="8 11" id="KW-0472">Membrane</keyword>
<evidence type="ECO:0000256" key="12">
    <source>
        <dbReference type="SAM" id="MobiDB-lite"/>
    </source>
</evidence>
<comment type="similarity">
    <text evidence="2">Belongs to the TFIIE alpha subunit family.</text>
</comment>
<dbReference type="GO" id="GO:0030026">
    <property type="term" value="P:intracellular manganese ion homeostasis"/>
    <property type="evidence" value="ECO:0007669"/>
    <property type="project" value="TreeGrafter"/>
</dbReference>
<dbReference type="SUPFAM" id="SSF57783">
    <property type="entry name" value="Zinc beta-ribbon"/>
    <property type="match status" value="1"/>
</dbReference>
<evidence type="ECO:0000256" key="7">
    <source>
        <dbReference type="ARBA" id="ARBA00023122"/>
    </source>
</evidence>
<evidence type="ECO:0000256" key="3">
    <source>
        <dbReference type="ARBA" id="ARBA00022692"/>
    </source>
</evidence>
<comment type="subcellular location">
    <subcellularLocation>
        <location evidence="1">Membrane</location>
        <topology evidence="1">Multi-pass membrane protein</topology>
    </subcellularLocation>
</comment>
<evidence type="ECO:0000256" key="2">
    <source>
        <dbReference type="ARBA" id="ARBA00008947"/>
    </source>
</evidence>
<proteinExistence type="inferred from homology"/>
<evidence type="ECO:0000256" key="11">
    <source>
        <dbReference type="PROSITE-ProRule" id="PRU01193"/>
    </source>
</evidence>
<feature type="transmembrane region" description="Helical" evidence="13">
    <location>
        <begin position="31"/>
        <end position="63"/>
    </location>
</feature>
<dbReference type="Pfam" id="PF01595">
    <property type="entry name" value="CNNM"/>
    <property type="match status" value="1"/>
</dbReference>
<dbReference type="GO" id="GO:0006367">
    <property type="term" value="P:transcription initiation at RNA polymerase II promoter"/>
    <property type="evidence" value="ECO:0007669"/>
    <property type="project" value="InterPro"/>
</dbReference>
<dbReference type="PANTHER" id="PTHR12064:SF97">
    <property type="entry name" value="METAL TRANSPORTER CNNM-5"/>
    <property type="match status" value="1"/>
</dbReference>
<dbReference type="PROSITE" id="PS51846">
    <property type="entry name" value="CNNM"/>
    <property type="match status" value="1"/>
</dbReference>
<evidence type="ECO:0000259" key="14">
    <source>
        <dbReference type="PROSITE" id="PS51344"/>
    </source>
</evidence>
<dbReference type="InterPro" id="IPR044751">
    <property type="entry name" value="Ion_transp-like_CBS"/>
</dbReference>
<feature type="transmembrane region" description="Helical" evidence="13">
    <location>
        <begin position="116"/>
        <end position="137"/>
    </location>
</feature>
<keyword evidence="4" id="KW-0677">Repeat</keyword>
<feature type="region of interest" description="Disordered" evidence="12">
    <location>
        <begin position="869"/>
        <end position="956"/>
    </location>
</feature>
<feature type="compositionally biased region" description="Basic and acidic residues" evidence="12">
    <location>
        <begin position="835"/>
        <end position="852"/>
    </location>
</feature>
<dbReference type="AlphaFoldDB" id="A0A8S1ZBB8"/>
<feature type="domain" description="HTH TFE/IIEalpha-type" evidence="14">
    <location>
        <begin position="492"/>
        <end position="619"/>
    </location>
</feature>
<keyword evidence="17" id="KW-1185">Reference proteome</keyword>
<feature type="compositionally biased region" description="Acidic residues" evidence="12">
    <location>
        <begin position="941"/>
        <end position="956"/>
    </location>
</feature>
<evidence type="ECO:0000256" key="6">
    <source>
        <dbReference type="ARBA" id="ARBA00023015"/>
    </source>
</evidence>
<gene>
    <name evidence="16" type="ORF">AARE701A_LOCUS187</name>
</gene>
<evidence type="ECO:0000256" key="4">
    <source>
        <dbReference type="ARBA" id="ARBA00022737"/>
    </source>
</evidence>
<dbReference type="SMART" id="SM00531">
    <property type="entry name" value="TFIIE"/>
    <property type="match status" value="1"/>
</dbReference>
<dbReference type="InterPro" id="IPR046342">
    <property type="entry name" value="CBS_dom_sf"/>
</dbReference>
<feature type="compositionally biased region" description="Acidic residues" evidence="12">
    <location>
        <begin position="905"/>
        <end position="917"/>
    </location>
</feature>
<feature type="compositionally biased region" description="Polar residues" evidence="12">
    <location>
        <begin position="876"/>
        <end position="896"/>
    </location>
</feature>
<dbReference type="GO" id="GO:0010960">
    <property type="term" value="P:magnesium ion homeostasis"/>
    <property type="evidence" value="ECO:0007669"/>
    <property type="project" value="InterPro"/>
</dbReference>
<keyword evidence="3 11" id="KW-0812">Transmembrane</keyword>
<dbReference type="InterPro" id="IPR024550">
    <property type="entry name" value="TFIIEa/SarR/Rpc3_HTH_dom"/>
</dbReference>
<evidence type="ECO:0000256" key="9">
    <source>
        <dbReference type="ARBA" id="ARBA00023163"/>
    </source>
</evidence>
<keyword evidence="5 11" id="KW-1133">Transmembrane helix</keyword>
<keyword evidence="7" id="KW-0129">CBS domain</keyword>
<dbReference type="FunFam" id="3.10.580.10:FF:000021">
    <property type="entry name" value="DUF21 domain-containing protein At4g14240-like"/>
    <property type="match status" value="1"/>
</dbReference>
<organism evidence="16 17">
    <name type="scientific">Arabidopsis arenosa</name>
    <name type="common">Sand rock-cress</name>
    <name type="synonym">Cardaminopsis arenosa</name>
    <dbReference type="NCBI Taxonomy" id="38785"/>
    <lineage>
        <taxon>Eukaryota</taxon>
        <taxon>Viridiplantae</taxon>
        <taxon>Streptophyta</taxon>
        <taxon>Embryophyta</taxon>
        <taxon>Tracheophyta</taxon>
        <taxon>Spermatophyta</taxon>
        <taxon>Magnoliopsida</taxon>
        <taxon>eudicotyledons</taxon>
        <taxon>Gunneridae</taxon>
        <taxon>Pentapetalae</taxon>
        <taxon>rosids</taxon>
        <taxon>malvids</taxon>
        <taxon>Brassicales</taxon>
        <taxon>Brassicaceae</taxon>
        <taxon>Camelineae</taxon>
        <taxon>Arabidopsis</taxon>
    </lineage>
</organism>
<keyword evidence="9" id="KW-0804">Transcription</keyword>
<dbReference type="Gene3D" id="3.30.40.10">
    <property type="entry name" value="Zinc/RING finger domain, C3HC4 (zinc finger)"/>
    <property type="match status" value="1"/>
</dbReference>
<evidence type="ECO:0000256" key="5">
    <source>
        <dbReference type="ARBA" id="ARBA00022989"/>
    </source>
</evidence>
<dbReference type="FunFam" id="3.30.40.10:FF:000269">
    <property type="entry name" value="Transcription initiation factor IIE subunit alpha"/>
    <property type="match status" value="1"/>
</dbReference>
<dbReference type="Gene3D" id="3.10.580.10">
    <property type="entry name" value="CBS-domain"/>
    <property type="match status" value="2"/>
</dbReference>
<dbReference type="SUPFAM" id="SSF54631">
    <property type="entry name" value="CBS-domain pair"/>
    <property type="match status" value="1"/>
</dbReference>
<reference evidence="16" key="1">
    <citation type="submission" date="2021-01" db="EMBL/GenBank/DDBJ databases">
        <authorList>
            <person name="Bezrukov I."/>
        </authorList>
    </citation>
    <scope>NUCLEOTIDE SEQUENCE</scope>
</reference>
<protein>
    <recommendedName>
        <fullName evidence="18">Transcription initiation factor IIE subunit alpha</fullName>
    </recommendedName>
</protein>
<feature type="transmembrane region" description="Helical" evidence="13">
    <location>
        <begin position="144"/>
        <end position="167"/>
    </location>
</feature>
<dbReference type="FunFam" id="3.10.580.10:FF:000057">
    <property type="entry name" value="DUF21 domain-containing protein At5g52790"/>
    <property type="match status" value="1"/>
</dbReference>
<evidence type="ECO:0000256" key="8">
    <source>
        <dbReference type="ARBA" id="ARBA00023136"/>
    </source>
</evidence>
<dbReference type="InterPro" id="IPR045095">
    <property type="entry name" value="ACDP"/>
</dbReference>
<dbReference type="CDD" id="cd04590">
    <property type="entry name" value="CBS_pair_CorC_HlyC_assoc"/>
    <property type="match status" value="1"/>
</dbReference>
<dbReference type="GO" id="GO:0016020">
    <property type="term" value="C:membrane"/>
    <property type="evidence" value="ECO:0007669"/>
    <property type="project" value="UniProtKB-SubCell"/>
</dbReference>
<dbReference type="PROSITE" id="PS51344">
    <property type="entry name" value="HTH_TFE_IIE"/>
    <property type="match status" value="1"/>
</dbReference>
<accession>A0A8S1ZBB8</accession>
<dbReference type="EMBL" id="LR999451">
    <property type="protein sequence ID" value="CAE5956410.1"/>
    <property type="molecule type" value="Genomic_DNA"/>
</dbReference>
<dbReference type="PANTHER" id="PTHR12064">
    <property type="entry name" value="METAL TRANSPORTER CNNM"/>
    <property type="match status" value="1"/>
</dbReference>
<dbReference type="InterPro" id="IPR017919">
    <property type="entry name" value="TFIIE/TFIIEa_HTH"/>
</dbReference>
<dbReference type="InterPro" id="IPR002853">
    <property type="entry name" value="TFIIE_asu"/>
</dbReference>
<evidence type="ECO:0000259" key="15">
    <source>
        <dbReference type="PROSITE" id="PS51846"/>
    </source>
</evidence>
<evidence type="ECO:0008006" key="18">
    <source>
        <dbReference type="Google" id="ProtNLM"/>
    </source>
</evidence>
<dbReference type="Pfam" id="PF02002">
    <property type="entry name" value="TFIIE_alpha"/>
    <property type="match status" value="1"/>
</dbReference>
<feature type="domain" description="CNNM transmembrane" evidence="15">
    <location>
        <begin position="29"/>
        <end position="211"/>
    </location>
</feature>
<evidence type="ECO:0000313" key="16">
    <source>
        <dbReference type="EMBL" id="CAE5956410.1"/>
    </source>
</evidence>
<dbReference type="InterPro" id="IPR002550">
    <property type="entry name" value="CNNM"/>
</dbReference>
<feature type="region of interest" description="Disordered" evidence="12">
    <location>
        <begin position="752"/>
        <end position="771"/>
    </location>
</feature>
<keyword evidence="6" id="KW-0805">Transcription regulation</keyword>
<name>A0A8S1ZBB8_ARAAE</name>
<keyword evidence="10" id="KW-0325">Glycoprotein</keyword>
<evidence type="ECO:0000313" key="17">
    <source>
        <dbReference type="Proteomes" id="UP000682877"/>
    </source>
</evidence>
<dbReference type="GO" id="GO:0005737">
    <property type="term" value="C:cytoplasm"/>
    <property type="evidence" value="ECO:0007669"/>
    <property type="project" value="TreeGrafter"/>
</dbReference>
<feature type="region of interest" description="Disordered" evidence="12">
    <location>
        <begin position="810"/>
        <end position="852"/>
    </location>
</feature>
<evidence type="ECO:0000256" key="13">
    <source>
        <dbReference type="SAM" id="Phobius"/>
    </source>
</evidence>
<evidence type="ECO:0000256" key="10">
    <source>
        <dbReference type="ARBA" id="ARBA00023180"/>
    </source>
</evidence>
<feature type="compositionally biased region" description="Basic and acidic residues" evidence="12">
    <location>
        <begin position="813"/>
        <end position="827"/>
    </location>
</feature>
<sequence>MVVMSTLALVRAAYSLNSFVFEAEDIRFGSPWWFVVVGVACFLVLFAGIMSGLTLGLMSLGLVELEILQQSGSSAEKKQAAAILPVVKKQHQLLVTLLLCNAAAMEALPICLDKIFHPFVAVLLSVTFVLAFGEIIPQAICSRYGLAVGANFLWLVRILMILCYPIAYPIGKVLDAVIGHNDTLFRRAQLKALVSIHSQEAGKGGELTHEETMIISGALDLSQKTAEEAMTPIESTFSLDVNTKLDWETIGKILSRGHSRIPVYLGNPKNIIGLLLVKSLLTVRAETEAPVSSVSIRKIPRVPSDMPLYDILNEFQKGSSHMAAVVKVKDRDKKNNMQLLSNGETPKENMKFYESSNLTAPLLKHESHDVVVDIDKVPKHVKNRGRNFQQNGTVTRDLPRLLDDNEDAEVIGIITLEDVFEELLQAEIVDETDVYIDVHKRVRVAAAAAAAVSSITRASPAEIQSKVGQTVKKLVGKEALGPVQKAVVLQPFVKLVRLVARAFYDDYTTKSDNQQKSARSDNRGIAAVVLDALARRQWVREEDLAKDLQLHAKQLRKIIRLFEEEKLIMRDHRKETAKGAKMYSAAVAATTDGRAEDKVKLHTHSYCCLDYAQICDVVRFRLHRMKKRLKDELEDKNTVQEYGCPNCQRKYNALDALRLISMEDDSFHCENCNSELVVECNKLTSEEVVDGDDNARRRRREKLKNMLQKLEVQMKPLMDQLNRVKDLPIPEFGSFLAWEARAAMAARANGDLNPNDPLRSQGGYGSTPMPFLGETKVEVNLGDGNEDVKSKGGDSSLKVLPPWMIKEGMNLTEEQRGEMRQEAKVDGGSRGAAKLSDDKKSASGNGDEKDLKDEYLKAYYAELMKQQELAARRNQQESAGESASDIQLGTTSSGRQVSMKAKREEEDEDEDEEDVEWEEKAPVAANGNYKVDLNVEAEASGGEEEEEEDDIDWEEG</sequence>
<dbReference type="InterPro" id="IPR013083">
    <property type="entry name" value="Znf_RING/FYVE/PHD"/>
</dbReference>